<evidence type="ECO:0000313" key="2">
    <source>
        <dbReference type="Proteomes" id="UP000462014"/>
    </source>
</evidence>
<dbReference type="AlphaFoldDB" id="A0A7K1SXK7"/>
<comment type="caution">
    <text evidence="1">The sequence shown here is derived from an EMBL/GenBank/DDBJ whole genome shotgun (WGS) entry which is preliminary data.</text>
</comment>
<organism evidence="1 2">
    <name type="scientific">Mucilaginibacter arboris</name>
    <dbReference type="NCBI Taxonomy" id="2682090"/>
    <lineage>
        <taxon>Bacteria</taxon>
        <taxon>Pseudomonadati</taxon>
        <taxon>Bacteroidota</taxon>
        <taxon>Sphingobacteriia</taxon>
        <taxon>Sphingobacteriales</taxon>
        <taxon>Sphingobacteriaceae</taxon>
        <taxon>Mucilaginibacter</taxon>
    </lineage>
</organism>
<dbReference type="InterPro" id="IPR032676">
    <property type="entry name" value="YkuD_2"/>
</dbReference>
<name>A0A7K1SXK7_9SPHI</name>
<dbReference type="PANTHER" id="PTHR38477:SF1">
    <property type="entry name" value="MUREIN L,D-TRANSPEPTIDASE CATALYTIC DOMAIN FAMILY PROTEIN"/>
    <property type="match status" value="1"/>
</dbReference>
<accession>A0A7K1SXK7</accession>
<protein>
    <recommendedName>
        <fullName evidence="3">Murein L,D-transpeptidase catalytic domain family protein</fullName>
    </recommendedName>
</protein>
<dbReference type="Pfam" id="PF13645">
    <property type="entry name" value="YkuD_2"/>
    <property type="match status" value="1"/>
</dbReference>
<gene>
    <name evidence="1" type="ORF">GO621_10980</name>
</gene>
<proteinExistence type="predicted"/>
<dbReference type="Proteomes" id="UP000462014">
    <property type="component" value="Unassembled WGS sequence"/>
</dbReference>
<dbReference type="RefSeq" id="WP_157566949.1">
    <property type="nucleotide sequence ID" value="NZ_WPIK01000009.1"/>
</dbReference>
<dbReference type="EMBL" id="WPIK01000009">
    <property type="protein sequence ID" value="MVN22055.1"/>
    <property type="molecule type" value="Genomic_DNA"/>
</dbReference>
<evidence type="ECO:0000313" key="1">
    <source>
        <dbReference type="EMBL" id="MVN22055.1"/>
    </source>
</evidence>
<sequence>MNQNFFKKSILLSVALSVTILGSSPKSFLNFKTKNTSVNARGKKAFSPSEVLYSAYLTNIYQTANLYASGLDASVFAKAVTGYYNLKKAGNLNDDKSIITIVDFNKPSHTKRMWIINLQDATLLMNTWVAHGQGSGDDMANQFSNIDSSHQSSLGFYLTGEIYTGKHGRSLRLDGMDANFNSNARQRDIVVHAADYVSQQTINSMGRLGRSFGCPAVAPELASTIINTIQNKTVLFINGSDSKYHSKYLDQSFVANYLFPGANNTHGPLQAML</sequence>
<dbReference type="PANTHER" id="PTHR38477">
    <property type="entry name" value="HYPOTHETICAL EXPORTED PROTEIN"/>
    <property type="match status" value="1"/>
</dbReference>
<keyword evidence="2" id="KW-1185">Reference proteome</keyword>
<evidence type="ECO:0008006" key="3">
    <source>
        <dbReference type="Google" id="ProtNLM"/>
    </source>
</evidence>
<reference evidence="1 2" key="1">
    <citation type="submission" date="2019-12" db="EMBL/GenBank/DDBJ databases">
        <title>Mucilaginibacter sp. HMF7410 genome sequencing and assembly.</title>
        <authorList>
            <person name="Kang H."/>
            <person name="Cha I."/>
            <person name="Kim H."/>
            <person name="Joh K."/>
        </authorList>
    </citation>
    <scope>NUCLEOTIDE SEQUENCE [LARGE SCALE GENOMIC DNA]</scope>
    <source>
        <strain evidence="1 2">HMF7410</strain>
    </source>
</reference>